<evidence type="ECO:0000313" key="1">
    <source>
        <dbReference type="EMBL" id="KAK3911584.1"/>
    </source>
</evidence>
<feature type="non-terminal residue" evidence="1">
    <location>
        <position position="1"/>
    </location>
</feature>
<accession>A0AAE1LAG5</accession>
<name>A0AAE1LAG5_9NEOP</name>
<reference evidence="1" key="2">
    <citation type="journal article" date="2023" name="BMC Genomics">
        <title>Pest status, molecular evolution, and epigenetic factors derived from the genome assembly of Frankliniella fusca, a thysanopteran phytovirus vector.</title>
        <authorList>
            <person name="Catto M.A."/>
            <person name="Labadie P.E."/>
            <person name="Jacobson A.L."/>
            <person name="Kennedy G.G."/>
            <person name="Srinivasan R."/>
            <person name="Hunt B.G."/>
        </authorList>
    </citation>
    <scope>NUCLEOTIDE SEQUENCE</scope>
    <source>
        <strain evidence="1">PL_HMW_Pooled</strain>
    </source>
</reference>
<dbReference type="AlphaFoldDB" id="A0AAE1LAG5"/>
<dbReference type="Proteomes" id="UP001219518">
    <property type="component" value="Unassembled WGS sequence"/>
</dbReference>
<dbReference type="EMBL" id="JAHWGI010000279">
    <property type="protein sequence ID" value="KAK3911584.1"/>
    <property type="molecule type" value="Genomic_DNA"/>
</dbReference>
<protein>
    <submittedName>
        <fullName evidence="1">Outer membrane protein PmpA</fullName>
    </submittedName>
</protein>
<sequence length="209" mass="23954">DIKEFIARTVITTDLIHRSSKLREILNYCCALPILPKEQLQNGLKCLLSRAAIFNGFVKYCLESLFRHLEMQWLNDPVKGTNFVVCDDMIRSNFNSEDLKFTTNRALRNFNGDFYFIPRYVQSCVNKSHRAIDNIMAVNQANYTSGPRALIEDPQIEQLTMSLRRNPSLINVLISQLLAAASEKLSHVNFDSMKLLTSLFSCEPHTSLF</sequence>
<comment type="caution">
    <text evidence="1">The sequence shown here is derived from an EMBL/GenBank/DDBJ whole genome shotgun (WGS) entry which is preliminary data.</text>
</comment>
<proteinExistence type="predicted"/>
<keyword evidence="2" id="KW-1185">Reference proteome</keyword>
<gene>
    <name evidence="1" type="ORF">KUF71_004492</name>
</gene>
<organism evidence="1 2">
    <name type="scientific">Frankliniella fusca</name>
    <dbReference type="NCBI Taxonomy" id="407009"/>
    <lineage>
        <taxon>Eukaryota</taxon>
        <taxon>Metazoa</taxon>
        <taxon>Ecdysozoa</taxon>
        <taxon>Arthropoda</taxon>
        <taxon>Hexapoda</taxon>
        <taxon>Insecta</taxon>
        <taxon>Pterygota</taxon>
        <taxon>Neoptera</taxon>
        <taxon>Paraneoptera</taxon>
        <taxon>Thysanoptera</taxon>
        <taxon>Terebrantia</taxon>
        <taxon>Thripoidea</taxon>
        <taxon>Thripidae</taxon>
        <taxon>Frankliniella</taxon>
    </lineage>
</organism>
<evidence type="ECO:0000313" key="2">
    <source>
        <dbReference type="Proteomes" id="UP001219518"/>
    </source>
</evidence>
<reference evidence="1" key="1">
    <citation type="submission" date="2021-07" db="EMBL/GenBank/DDBJ databases">
        <authorList>
            <person name="Catto M.A."/>
            <person name="Jacobson A."/>
            <person name="Kennedy G."/>
            <person name="Labadie P."/>
            <person name="Hunt B.G."/>
            <person name="Srinivasan R."/>
        </authorList>
    </citation>
    <scope>NUCLEOTIDE SEQUENCE</scope>
    <source>
        <strain evidence="1">PL_HMW_Pooled</strain>
        <tissue evidence="1">Head</tissue>
    </source>
</reference>